<dbReference type="PATRIC" id="fig|1367847.3.peg.1852"/>
<dbReference type="RefSeq" id="WP_020950605.1">
    <property type="nucleotide sequence ID" value="NC_022041.1"/>
</dbReference>
<dbReference type="EMBL" id="CP006650">
    <property type="protein sequence ID" value="AGT08967.1"/>
    <property type="molecule type" value="Genomic_DNA"/>
</dbReference>
<reference evidence="2 3" key="1">
    <citation type="journal article" date="2014" name="BMC Genomics">
        <title>Architecture and functions of a multipartite genome of the methylotrophic bacterium Paracoccus aminophilus JCM 7686, containing primary and secondary chromids.</title>
        <authorList>
            <person name="Dziewit L."/>
            <person name="Czarnecki J."/>
            <person name="Wibberg D."/>
            <person name="Radlinska M."/>
            <person name="Mrozek P."/>
            <person name="Szymczak M."/>
            <person name="Schluter A."/>
            <person name="Puhler A."/>
            <person name="Bartosik D."/>
        </authorList>
    </citation>
    <scope>NUCLEOTIDE SEQUENCE [LARGE SCALE GENOMIC DNA]</scope>
    <source>
        <strain evidence="2">JCM 7686</strain>
    </source>
</reference>
<feature type="transmembrane region" description="Helical" evidence="1">
    <location>
        <begin position="142"/>
        <end position="165"/>
    </location>
</feature>
<dbReference type="STRING" id="1367847.JCM7686_1866"/>
<gene>
    <name evidence="2" type="ORF">JCM7686_1866</name>
</gene>
<keyword evidence="1" id="KW-0812">Transmembrane</keyword>
<keyword evidence="3" id="KW-1185">Reference proteome</keyword>
<keyword evidence="1" id="KW-0472">Membrane</keyword>
<name>S5XUR6_PARAH</name>
<feature type="transmembrane region" description="Helical" evidence="1">
    <location>
        <begin position="62"/>
        <end position="81"/>
    </location>
</feature>
<keyword evidence="1" id="KW-1133">Transmembrane helix</keyword>
<dbReference type="Proteomes" id="UP000015480">
    <property type="component" value="Chromosome"/>
</dbReference>
<dbReference type="KEGG" id="pami:JCM7686_1866"/>
<feature type="transmembrane region" description="Helical" evidence="1">
    <location>
        <begin position="177"/>
        <end position="201"/>
    </location>
</feature>
<accession>S5XUR6</accession>
<feature type="transmembrane region" description="Helical" evidence="1">
    <location>
        <begin position="101"/>
        <end position="121"/>
    </location>
</feature>
<protein>
    <submittedName>
        <fullName evidence="2">Uncharacterized protein</fullName>
    </submittedName>
</protein>
<dbReference type="HOGENOM" id="CLU_1303911_0_0_5"/>
<evidence type="ECO:0000313" key="3">
    <source>
        <dbReference type="Proteomes" id="UP000015480"/>
    </source>
</evidence>
<dbReference type="OrthoDB" id="9821489at2"/>
<sequence length="211" mass="23241">MADRLRAEIIDHLSEALEEAADEGADPEFCLRQVLAEFGATDALARDYREVVAEFKWRNLRWTVVGGIGLTFLAMRLRPLILEPGWREDLVASTWGKGLLFVDRYAFLIAVLVVLGGLIVDRMRRLPGISAPRVSKSTASRVLFMSAMPAIMVLMSALAGIGAFLSTSLMKGSFHLLGVEAFGVFALLALCLVLTMNLVTLMRICRPIMRA</sequence>
<evidence type="ECO:0000313" key="2">
    <source>
        <dbReference type="EMBL" id="AGT08967.1"/>
    </source>
</evidence>
<dbReference type="eggNOG" id="ENOG503148P">
    <property type="taxonomic scope" value="Bacteria"/>
</dbReference>
<dbReference type="AlphaFoldDB" id="S5XUR6"/>
<organism evidence="2 3">
    <name type="scientific">Paracoccus aminophilus JCM 7686</name>
    <dbReference type="NCBI Taxonomy" id="1367847"/>
    <lineage>
        <taxon>Bacteria</taxon>
        <taxon>Pseudomonadati</taxon>
        <taxon>Pseudomonadota</taxon>
        <taxon>Alphaproteobacteria</taxon>
        <taxon>Rhodobacterales</taxon>
        <taxon>Paracoccaceae</taxon>
        <taxon>Paracoccus</taxon>
    </lineage>
</organism>
<evidence type="ECO:0000256" key="1">
    <source>
        <dbReference type="SAM" id="Phobius"/>
    </source>
</evidence>
<proteinExistence type="predicted"/>